<dbReference type="EMBL" id="JARAKH010000005">
    <property type="protein sequence ID" value="KAK8404206.1"/>
    <property type="molecule type" value="Genomic_DNA"/>
</dbReference>
<accession>A0AAW0UWC7</accession>
<reference evidence="1 2" key="1">
    <citation type="submission" date="2023-03" db="EMBL/GenBank/DDBJ databases">
        <title>High-quality genome of Scylla paramamosain provides insights in environmental adaptation.</title>
        <authorList>
            <person name="Zhang L."/>
        </authorList>
    </citation>
    <scope>NUCLEOTIDE SEQUENCE [LARGE SCALE GENOMIC DNA]</scope>
    <source>
        <strain evidence="1">LZ_2023a</strain>
        <tissue evidence="1">Muscle</tissue>
    </source>
</reference>
<evidence type="ECO:0000313" key="1">
    <source>
        <dbReference type="EMBL" id="KAK8404206.1"/>
    </source>
</evidence>
<organism evidence="1 2">
    <name type="scientific">Scylla paramamosain</name>
    <name type="common">Mud crab</name>
    <dbReference type="NCBI Taxonomy" id="85552"/>
    <lineage>
        <taxon>Eukaryota</taxon>
        <taxon>Metazoa</taxon>
        <taxon>Ecdysozoa</taxon>
        <taxon>Arthropoda</taxon>
        <taxon>Crustacea</taxon>
        <taxon>Multicrustacea</taxon>
        <taxon>Malacostraca</taxon>
        <taxon>Eumalacostraca</taxon>
        <taxon>Eucarida</taxon>
        <taxon>Decapoda</taxon>
        <taxon>Pleocyemata</taxon>
        <taxon>Brachyura</taxon>
        <taxon>Eubrachyura</taxon>
        <taxon>Portunoidea</taxon>
        <taxon>Portunidae</taxon>
        <taxon>Portuninae</taxon>
        <taxon>Scylla</taxon>
    </lineage>
</organism>
<dbReference type="Proteomes" id="UP001487740">
    <property type="component" value="Unassembled WGS sequence"/>
</dbReference>
<evidence type="ECO:0000313" key="2">
    <source>
        <dbReference type="Proteomes" id="UP001487740"/>
    </source>
</evidence>
<name>A0AAW0UWC7_SCYPA</name>
<gene>
    <name evidence="1" type="ORF">O3P69_000344</name>
</gene>
<dbReference type="AlphaFoldDB" id="A0AAW0UWC7"/>
<proteinExistence type="predicted"/>
<comment type="caution">
    <text evidence="1">The sequence shown here is derived from an EMBL/GenBank/DDBJ whole genome shotgun (WGS) entry which is preliminary data.</text>
</comment>
<keyword evidence="2" id="KW-1185">Reference proteome</keyword>
<protein>
    <submittedName>
        <fullName evidence="1">Uncharacterized protein</fullName>
    </submittedName>
</protein>
<sequence>MSGDPHSHTPPAGESILLLLQQLARVQGQAEQDGDREGGQLVSPACWPASAWWWPPRMAHGQLLLQPHC</sequence>